<sequence precursor="true">MGRVWILLAAAALPATLPAILAAAPVELSLKRAVQLAVSPEGNTRVQLSGEALKQAQSRSLESRAALLPDLSAAYTQQNMTRNLGAMGIHLTSPFPGFQIPQFVGPFTTLDGRVSATQSVFDISAYRRYQASKAAVGAAQGDLKSSGEQVAALVARAYLAALRADADVETARANVALSEAVRKQAEDQKAAGTGTGIEITRTRVQLANDRQRLLVAENARRSAALQLLRAIGMRLDTELVLTDKLEATPVDAMTIQQAKAMALESRPDYQAQREREATARISADAVKLERLPTVAAFGDYGESGTGFNSSLPTRTIGITVRIPVFDGGRREAWRAESASQARSEKVKTSDLKEQIELDVRLALDALRSAEEQVKVSREGLELAENEVTQARRRYDAGVAAGLEVTDAQTRLERARDNQTAALYNYNVARIDLAQSVGAVRRMVE</sequence>
<comment type="subcellular location">
    <subcellularLocation>
        <location evidence="1">Cell outer membrane</location>
    </subcellularLocation>
</comment>
<evidence type="ECO:0000256" key="6">
    <source>
        <dbReference type="ARBA" id="ARBA00023136"/>
    </source>
</evidence>
<dbReference type="eggNOG" id="COG1538">
    <property type="taxonomic scope" value="Bacteria"/>
</dbReference>
<evidence type="ECO:0000256" key="8">
    <source>
        <dbReference type="SAM" id="Coils"/>
    </source>
</evidence>
<reference evidence="9" key="1">
    <citation type="submission" date="2006-10" db="EMBL/GenBank/DDBJ databases">
        <title>Complete sequence of Solibacter usitatus Ellin6076.</title>
        <authorList>
            <consortium name="US DOE Joint Genome Institute"/>
            <person name="Copeland A."/>
            <person name="Lucas S."/>
            <person name="Lapidus A."/>
            <person name="Barry K."/>
            <person name="Detter J.C."/>
            <person name="Glavina del Rio T."/>
            <person name="Hammon N."/>
            <person name="Israni S."/>
            <person name="Dalin E."/>
            <person name="Tice H."/>
            <person name="Pitluck S."/>
            <person name="Thompson L.S."/>
            <person name="Brettin T."/>
            <person name="Bruce D."/>
            <person name="Han C."/>
            <person name="Tapia R."/>
            <person name="Gilna P."/>
            <person name="Schmutz J."/>
            <person name="Larimer F."/>
            <person name="Land M."/>
            <person name="Hauser L."/>
            <person name="Kyrpides N."/>
            <person name="Mikhailova N."/>
            <person name="Janssen P.H."/>
            <person name="Kuske C.R."/>
            <person name="Richardson P."/>
        </authorList>
    </citation>
    <scope>NUCLEOTIDE SEQUENCE</scope>
    <source>
        <strain evidence="9">Ellin6076</strain>
    </source>
</reference>
<evidence type="ECO:0000256" key="2">
    <source>
        <dbReference type="ARBA" id="ARBA00007613"/>
    </source>
</evidence>
<keyword evidence="5" id="KW-0812">Transmembrane</keyword>
<dbReference type="Gene3D" id="1.20.1600.10">
    <property type="entry name" value="Outer membrane efflux proteins (OEP)"/>
    <property type="match status" value="1"/>
</dbReference>
<keyword evidence="6" id="KW-0472">Membrane</keyword>
<dbReference type="KEGG" id="sus:Acid_5987"/>
<dbReference type="PANTHER" id="PTHR30026">
    <property type="entry name" value="OUTER MEMBRANE PROTEIN TOLC"/>
    <property type="match status" value="1"/>
</dbReference>
<evidence type="ECO:0000256" key="3">
    <source>
        <dbReference type="ARBA" id="ARBA00022448"/>
    </source>
</evidence>
<dbReference type="InParanoid" id="Q01TU2"/>
<organism evidence="9">
    <name type="scientific">Solibacter usitatus (strain Ellin6076)</name>
    <dbReference type="NCBI Taxonomy" id="234267"/>
    <lineage>
        <taxon>Bacteria</taxon>
        <taxon>Pseudomonadati</taxon>
        <taxon>Acidobacteriota</taxon>
        <taxon>Terriglobia</taxon>
        <taxon>Bryobacterales</taxon>
        <taxon>Solibacteraceae</taxon>
        <taxon>Candidatus Solibacter</taxon>
    </lineage>
</organism>
<name>Q01TU2_SOLUE</name>
<dbReference type="HOGENOM" id="CLU_012817_10_1_0"/>
<protein>
    <submittedName>
        <fullName evidence="9">Outer membrane efflux protein</fullName>
    </submittedName>
</protein>
<dbReference type="GO" id="GO:1990281">
    <property type="term" value="C:efflux pump complex"/>
    <property type="evidence" value="ECO:0007669"/>
    <property type="project" value="TreeGrafter"/>
</dbReference>
<dbReference type="AlphaFoldDB" id="Q01TU2"/>
<dbReference type="Pfam" id="PF02321">
    <property type="entry name" value="OEP"/>
    <property type="match status" value="2"/>
</dbReference>
<dbReference type="GO" id="GO:0015288">
    <property type="term" value="F:porin activity"/>
    <property type="evidence" value="ECO:0007669"/>
    <property type="project" value="TreeGrafter"/>
</dbReference>
<evidence type="ECO:0000256" key="5">
    <source>
        <dbReference type="ARBA" id="ARBA00022692"/>
    </source>
</evidence>
<dbReference type="OrthoDB" id="128088at2"/>
<dbReference type="STRING" id="234267.Acid_5987"/>
<keyword evidence="7" id="KW-0998">Cell outer membrane</keyword>
<evidence type="ECO:0000256" key="1">
    <source>
        <dbReference type="ARBA" id="ARBA00004442"/>
    </source>
</evidence>
<dbReference type="InterPro" id="IPR003423">
    <property type="entry name" value="OMP_efflux"/>
</dbReference>
<evidence type="ECO:0000256" key="4">
    <source>
        <dbReference type="ARBA" id="ARBA00022452"/>
    </source>
</evidence>
<feature type="coiled-coil region" evidence="8">
    <location>
        <begin position="352"/>
        <end position="386"/>
    </location>
</feature>
<comment type="similarity">
    <text evidence="2">Belongs to the outer membrane factor (OMF) (TC 1.B.17) family.</text>
</comment>
<accession>Q01TU2</accession>
<dbReference type="GO" id="GO:0015562">
    <property type="term" value="F:efflux transmembrane transporter activity"/>
    <property type="evidence" value="ECO:0007669"/>
    <property type="project" value="InterPro"/>
</dbReference>
<evidence type="ECO:0000256" key="7">
    <source>
        <dbReference type="ARBA" id="ARBA00023237"/>
    </source>
</evidence>
<keyword evidence="3" id="KW-0813">Transport</keyword>
<keyword evidence="8" id="KW-0175">Coiled coil</keyword>
<dbReference type="EMBL" id="CP000473">
    <property type="protein sequence ID" value="ABJ86928.1"/>
    <property type="molecule type" value="Genomic_DNA"/>
</dbReference>
<dbReference type="InterPro" id="IPR051906">
    <property type="entry name" value="TolC-like"/>
</dbReference>
<gene>
    <name evidence="9" type="ordered locus">Acid_5987</name>
</gene>
<dbReference type="GO" id="GO:0009279">
    <property type="term" value="C:cell outer membrane"/>
    <property type="evidence" value="ECO:0007669"/>
    <property type="project" value="UniProtKB-SubCell"/>
</dbReference>
<keyword evidence="4" id="KW-1134">Transmembrane beta strand</keyword>
<evidence type="ECO:0000313" key="9">
    <source>
        <dbReference type="EMBL" id="ABJ86928.1"/>
    </source>
</evidence>
<dbReference type="PANTHER" id="PTHR30026:SF20">
    <property type="entry name" value="OUTER MEMBRANE PROTEIN TOLC"/>
    <property type="match status" value="1"/>
</dbReference>
<dbReference type="SUPFAM" id="SSF56954">
    <property type="entry name" value="Outer membrane efflux proteins (OEP)"/>
    <property type="match status" value="1"/>
</dbReference>
<proteinExistence type="inferred from homology"/>